<dbReference type="GO" id="GO:0002100">
    <property type="term" value="P:tRNA wobble adenosine to inosine editing"/>
    <property type="evidence" value="ECO:0007669"/>
    <property type="project" value="InterPro"/>
</dbReference>
<sequence length="403" mass="45108">MAAPNEQFVDWDIIHVPGNAPLSLEDSTVNMVAAKIEPKLASAIIRQLNQICPLENLRHVKRVKKENSQGKVELSIILCLSSENGSSVEAFPSGVRQLIDNYNLSFFYAKVSKCQATSKEEWEEQCKLWPTSFHPHTNSPEGVSGLDAEEIKSIYSSMKSVMQLVQSNIQHKVVNAAVIVNPSNGKIISKAQDDILPLLKSSEENISSNSNSEEMKYKWSENKGVACVNPWGWLERSCQDHDVMPCDSGLAWHPLNHAAMVAIENAAGRDRRLFPNSSPCDNNCCSEFSSDIGPAKWQKTEEAHLTNKNSEIGSDLACEATRPYLCTGFDIYLAWEPCPMCAMALVHQRIKRIFYAFPNRRVGALGTVHRLQGEKSLNHHYSVFRIHIPDKALSEIFLEKLKD</sequence>
<dbReference type="InterPro" id="IPR016193">
    <property type="entry name" value="Cytidine_deaminase-like"/>
</dbReference>
<dbReference type="GO" id="GO:0052717">
    <property type="term" value="F:tRNA-specific adenosine-34 deaminase activity"/>
    <property type="evidence" value="ECO:0007669"/>
    <property type="project" value="UniProtKB-EC"/>
</dbReference>
<dbReference type="OrthoDB" id="3180714at2759"/>
<feature type="domain" description="CMP/dCMP-type deaminase" evidence="3">
    <location>
        <begin position="268"/>
        <end position="368"/>
    </location>
</feature>
<dbReference type="PANTHER" id="PTHR11079:SF156">
    <property type="entry name" value="INACTIVE TRNA-SPECIFIC ADENOSINE DEAMINASE-LIKE PROTEIN 3-RELATED"/>
    <property type="match status" value="1"/>
</dbReference>
<name>A0A9Q0CSQ6_9POAL</name>
<dbReference type="InterPro" id="IPR002125">
    <property type="entry name" value="CMP_dCMP_dom"/>
</dbReference>
<accession>A0A9Q0CSQ6</accession>
<dbReference type="PANTHER" id="PTHR11079">
    <property type="entry name" value="CYTOSINE DEAMINASE FAMILY MEMBER"/>
    <property type="match status" value="1"/>
</dbReference>
<dbReference type="AlphaFoldDB" id="A0A9Q0CSQ6"/>
<gene>
    <name evidence="4" type="ORF">LUZ63_007800</name>
</gene>
<dbReference type="Gene3D" id="3.40.140.10">
    <property type="entry name" value="Cytidine Deaminase, domain 2"/>
    <property type="match status" value="1"/>
</dbReference>
<evidence type="ECO:0000313" key="4">
    <source>
        <dbReference type="EMBL" id="KAJ1699288.1"/>
    </source>
</evidence>
<dbReference type="GO" id="GO:0005737">
    <property type="term" value="C:cytoplasm"/>
    <property type="evidence" value="ECO:0007669"/>
    <property type="project" value="TreeGrafter"/>
</dbReference>
<dbReference type="GO" id="GO:0046872">
    <property type="term" value="F:metal ion binding"/>
    <property type="evidence" value="ECO:0007669"/>
    <property type="project" value="UniProtKB-KW"/>
</dbReference>
<protein>
    <recommendedName>
        <fullName evidence="3">CMP/dCMP-type deaminase domain-containing protein</fullName>
    </recommendedName>
</protein>
<comment type="similarity">
    <text evidence="2">Belongs to the cytidine and deoxycytidylate deaminase family. ADAT3 subfamily.</text>
</comment>
<keyword evidence="1" id="KW-0819">tRNA processing</keyword>
<dbReference type="EMBL" id="JAMQYH010000002">
    <property type="protein sequence ID" value="KAJ1699288.1"/>
    <property type="molecule type" value="Genomic_DNA"/>
</dbReference>
<dbReference type="SUPFAM" id="SSF53927">
    <property type="entry name" value="Cytidine deaminase-like"/>
    <property type="match status" value="1"/>
</dbReference>
<comment type="caution">
    <text evidence="4">The sequence shown here is derived from an EMBL/GenBank/DDBJ whole genome shotgun (WGS) entry which is preliminary data.</text>
</comment>
<dbReference type="Proteomes" id="UP001151287">
    <property type="component" value="Unassembled WGS sequence"/>
</dbReference>
<proteinExistence type="inferred from homology"/>
<evidence type="ECO:0000259" key="3">
    <source>
        <dbReference type="PROSITE" id="PS51747"/>
    </source>
</evidence>
<evidence type="ECO:0000256" key="2">
    <source>
        <dbReference type="ARBA" id="ARBA00038160"/>
    </source>
</evidence>
<organism evidence="4 5">
    <name type="scientific">Rhynchospora breviuscula</name>
    <dbReference type="NCBI Taxonomy" id="2022672"/>
    <lineage>
        <taxon>Eukaryota</taxon>
        <taxon>Viridiplantae</taxon>
        <taxon>Streptophyta</taxon>
        <taxon>Embryophyta</taxon>
        <taxon>Tracheophyta</taxon>
        <taxon>Spermatophyta</taxon>
        <taxon>Magnoliopsida</taxon>
        <taxon>Liliopsida</taxon>
        <taxon>Poales</taxon>
        <taxon>Cyperaceae</taxon>
        <taxon>Cyperoideae</taxon>
        <taxon>Rhynchosporeae</taxon>
        <taxon>Rhynchospora</taxon>
    </lineage>
</organism>
<keyword evidence="5" id="KW-1185">Reference proteome</keyword>
<dbReference type="CDD" id="cd01285">
    <property type="entry name" value="nucleoside_deaminase"/>
    <property type="match status" value="1"/>
</dbReference>
<evidence type="ECO:0000256" key="1">
    <source>
        <dbReference type="ARBA" id="ARBA00022694"/>
    </source>
</evidence>
<dbReference type="PROSITE" id="PS51747">
    <property type="entry name" value="CYT_DCMP_DEAMINASES_2"/>
    <property type="match status" value="1"/>
</dbReference>
<dbReference type="GO" id="GO:0005634">
    <property type="term" value="C:nucleus"/>
    <property type="evidence" value="ECO:0007669"/>
    <property type="project" value="TreeGrafter"/>
</dbReference>
<reference evidence="4" key="1">
    <citation type="journal article" date="2022" name="Cell">
        <title>Repeat-based holocentromeres influence genome architecture and karyotype evolution.</title>
        <authorList>
            <person name="Hofstatter P.G."/>
            <person name="Thangavel G."/>
            <person name="Lux T."/>
            <person name="Neumann P."/>
            <person name="Vondrak T."/>
            <person name="Novak P."/>
            <person name="Zhang M."/>
            <person name="Costa L."/>
            <person name="Castellani M."/>
            <person name="Scott A."/>
            <person name="Toegelov H."/>
            <person name="Fuchs J."/>
            <person name="Mata-Sucre Y."/>
            <person name="Dias Y."/>
            <person name="Vanzela A.L.L."/>
            <person name="Huettel B."/>
            <person name="Almeida C.C.S."/>
            <person name="Simkova H."/>
            <person name="Souza G."/>
            <person name="Pedrosa-Harand A."/>
            <person name="Macas J."/>
            <person name="Mayer K.F.X."/>
            <person name="Houben A."/>
            <person name="Marques A."/>
        </authorList>
    </citation>
    <scope>NUCLEOTIDE SEQUENCE</scope>
    <source>
        <strain evidence="4">RhyBre1mFocal</strain>
    </source>
</reference>
<evidence type="ECO:0000313" key="5">
    <source>
        <dbReference type="Proteomes" id="UP001151287"/>
    </source>
</evidence>